<dbReference type="InterPro" id="IPR011453">
    <property type="entry name" value="DUF1559"/>
</dbReference>
<gene>
    <name evidence="2" type="ORF">Pla108_19020</name>
</gene>
<dbReference type="InterPro" id="IPR027558">
    <property type="entry name" value="Pre_pil_HX9DG_C"/>
</dbReference>
<comment type="caution">
    <text evidence="2">The sequence shown here is derived from an EMBL/GenBank/DDBJ whole genome shotgun (WGS) entry which is preliminary data.</text>
</comment>
<keyword evidence="3" id="KW-1185">Reference proteome</keyword>
<dbReference type="PANTHER" id="PTHR30093:SF2">
    <property type="entry name" value="TYPE II SECRETION SYSTEM PROTEIN H"/>
    <property type="match status" value="1"/>
</dbReference>
<dbReference type="Pfam" id="PF07596">
    <property type="entry name" value="SBP_bac_10"/>
    <property type="match status" value="1"/>
</dbReference>
<dbReference type="Gene3D" id="3.30.700.10">
    <property type="entry name" value="Glycoprotein, Type 4 Pilin"/>
    <property type="match status" value="1"/>
</dbReference>
<dbReference type="OrthoDB" id="287493at2"/>
<sequence length="364" mass="39381">MPLPRSNRRTGFTLVELLVVIAIIGILVALLLPAVQAAREAARRAACTNGMKNLALAVLNHHDVNGHFPISGGYFDPGAEEPNVTAAVAAGNPMNGAGWIVRLLPQIEEQSLYDRFQAGGAFEGQFRSAICRSPRPNFGMGSMVNGISVPELAQTRLAILSCPSDDYTKQLSSTQWQWQGCDVATTNYKGVLGDTWANQSAGSVFNNDGSQFPSGMHTRNRLGVSVSPAALTPDDRDCHRGTRCNGIFYRDTWVKPVTLAKVTDGTSKTVLIGEDLPEYNDHSAAYYSNGDWSSCNTPLNYGLTRADVETFRADFWDAQGFRSRHPGGAQFARVDGSVAFVSDSVDNDYYRTSCTRDGGEAVSP</sequence>
<dbReference type="InterPro" id="IPR012902">
    <property type="entry name" value="N_methyl_site"/>
</dbReference>
<dbReference type="AlphaFoldDB" id="A0A5C6AEA7"/>
<dbReference type="RefSeq" id="WP_146444657.1">
    <property type="nucleotide sequence ID" value="NZ_SJPR01000002.1"/>
</dbReference>
<reference evidence="2 3" key="1">
    <citation type="submission" date="2019-02" db="EMBL/GenBank/DDBJ databases">
        <title>Deep-cultivation of Planctomycetes and their phenomic and genomic characterization uncovers novel biology.</title>
        <authorList>
            <person name="Wiegand S."/>
            <person name="Jogler M."/>
            <person name="Boedeker C."/>
            <person name="Pinto D."/>
            <person name="Vollmers J."/>
            <person name="Rivas-Marin E."/>
            <person name="Kohn T."/>
            <person name="Peeters S.H."/>
            <person name="Heuer A."/>
            <person name="Rast P."/>
            <person name="Oberbeckmann S."/>
            <person name="Bunk B."/>
            <person name="Jeske O."/>
            <person name="Meyerdierks A."/>
            <person name="Storesund J.E."/>
            <person name="Kallscheuer N."/>
            <person name="Luecker S."/>
            <person name="Lage O.M."/>
            <person name="Pohl T."/>
            <person name="Merkel B.J."/>
            <person name="Hornburger P."/>
            <person name="Mueller R.-W."/>
            <person name="Bruemmer F."/>
            <person name="Labrenz M."/>
            <person name="Spormann A.M."/>
            <person name="Op Den Camp H."/>
            <person name="Overmann J."/>
            <person name="Amann R."/>
            <person name="Jetten M.S.M."/>
            <person name="Mascher T."/>
            <person name="Medema M.H."/>
            <person name="Devos D.P."/>
            <person name="Kaster A.-K."/>
            <person name="Ovreas L."/>
            <person name="Rohde M."/>
            <person name="Galperin M.Y."/>
            <person name="Jogler C."/>
        </authorList>
    </citation>
    <scope>NUCLEOTIDE SEQUENCE [LARGE SCALE GENOMIC DNA]</scope>
    <source>
        <strain evidence="2 3">Pla108</strain>
    </source>
</reference>
<evidence type="ECO:0000313" key="2">
    <source>
        <dbReference type="EMBL" id="TWT97750.1"/>
    </source>
</evidence>
<evidence type="ECO:0000259" key="1">
    <source>
        <dbReference type="Pfam" id="PF07596"/>
    </source>
</evidence>
<name>A0A5C6AEA7_9BACT</name>
<organism evidence="2 3">
    <name type="scientific">Botrimarina colliarenosi</name>
    <dbReference type="NCBI Taxonomy" id="2528001"/>
    <lineage>
        <taxon>Bacteria</taxon>
        <taxon>Pseudomonadati</taxon>
        <taxon>Planctomycetota</taxon>
        <taxon>Planctomycetia</taxon>
        <taxon>Pirellulales</taxon>
        <taxon>Lacipirellulaceae</taxon>
        <taxon>Botrimarina</taxon>
    </lineage>
</organism>
<dbReference type="InterPro" id="IPR045584">
    <property type="entry name" value="Pilin-like"/>
</dbReference>
<dbReference type="Pfam" id="PF07963">
    <property type="entry name" value="N_methyl"/>
    <property type="match status" value="1"/>
</dbReference>
<feature type="domain" description="DUF1559" evidence="1">
    <location>
        <begin position="36"/>
        <end position="347"/>
    </location>
</feature>
<dbReference type="PROSITE" id="PS00409">
    <property type="entry name" value="PROKAR_NTER_METHYL"/>
    <property type="match status" value="1"/>
</dbReference>
<dbReference type="Proteomes" id="UP000317421">
    <property type="component" value="Unassembled WGS sequence"/>
</dbReference>
<dbReference type="NCBIfam" id="TIGR04294">
    <property type="entry name" value="pre_pil_HX9DG"/>
    <property type="match status" value="1"/>
</dbReference>
<dbReference type="PANTHER" id="PTHR30093">
    <property type="entry name" value="GENERAL SECRETION PATHWAY PROTEIN G"/>
    <property type="match status" value="1"/>
</dbReference>
<dbReference type="NCBIfam" id="TIGR02532">
    <property type="entry name" value="IV_pilin_GFxxxE"/>
    <property type="match status" value="1"/>
</dbReference>
<accession>A0A5C6AEA7</accession>
<dbReference type="SUPFAM" id="SSF54523">
    <property type="entry name" value="Pili subunits"/>
    <property type="match status" value="1"/>
</dbReference>
<protein>
    <submittedName>
        <fullName evidence="2">Putative major pilin subunit</fullName>
    </submittedName>
</protein>
<proteinExistence type="predicted"/>
<dbReference type="EMBL" id="SJPR01000002">
    <property type="protein sequence ID" value="TWT97750.1"/>
    <property type="molecule type" value="Genomic_DNA"/>
</dbReference>
<evidence type="ECO:0000313" key="3">
    <source>
        <dbReference type="Proteomes" id="UP000317421"/>
    </source>
</evidence>